<dbReference type="InterPro" id="IPR021857">
    <property type="entry name" value="DUF3467"/>
</dbReference>
<organism evidence="1 2">
    <name type="scientific">Hyalangium rubrum</name>
    <dbReference type="NCBI Taxonomy" id="3103134"/>
    <lineage>
        <taxon>Bacteria</taxon>
        <taxon>Pseudomonadati</taxon>
        <taxon>Myxococcota</taxon>
        <taxon>Myxococcia</taxon>
        <taxon>Myxococcales</taxon>
        <taxon>Cystobacterineae</taxon>
        <taxon>Archangiaceae</taxon>
        <taxon>Hyalangium</taxon>
    </lineage>
</organism>
<protein>
    <submittedName>
        <fullName evidence="1">DUF3467 domain-containing protein</fullName>
    </submittedName>
</protein>
<dbReference type="Proteomes" id="UP001291309">
    <property type="component" value="Unassembled WGS sequence"/>
</dbReference>
<evidence type="ECO:0000313" key="2">
    <source>
        <dbReference type="Proteomes" id="UP001291309"/>
    </source>
</evidence>
<dbReference type="RefSeq" id="WP_321546499.1">
    <property type="nucleotide sequence ID" value="NZ_JAXIVS010000004.1"/>
</dbReference>
<reference evidence="1 2" key="1">
    <citation type="submission" date="2023-12" db="EMBL/GenBank/DDBJ databases">
        <title>the genome sequence of Hyalangium sp. s54d21.</title>
        <authorList>
            <person name="Zhang X."/>
        </authorList>
    </citation>
    <scope>NUCLEOTIDE SEQUENCE [LARGE SCALE GENOMIC DNA]</scope>
    <source>
        <strain evidence="2">s54d21</strain>
    </source>
</reference>
<gene>
    <name evidence="1" type="ORF">SYV04_15340</name>
</gene>
<dbReference type="Pfam" id="PF11950">
    <property type="entry name" value="DUF3467"/>
    <property type="match status" value="1"/>
</dbReference>
<comment type="caution">
    <text evidence="1">The sequence shown here is derived from an EMBL/GenBank/DDBJ whole genome shotgun (WGS) entry which is preliminary data.</text>
</comment>
<keyword evidence="2" id="KW-1185">Reference proteome</keyword>
<proteinExistence type="predicted"/>
<sequence>MSDTPKPPSPPFQIQLDEEVALGQYANMAMVDHTDTEFTLDFLYVFPQQNRAKVHSRIITSPQHMKKLLLAMQENLARYEAKHGTILLREDDRRH</sequence>
<accession>A0ABU5H4P4</accession>
<evidence type="ECO:0000313" key="1">
    <source>
        <dbReference type="EMBL" id="MDY7227788.1"/>
    </source>
</evidence>
<dbReference type="EMBL" id="JAXIVS010000004">
    <property type="protein sequence ID" value="MDY7227788.1"/>
    <property type="molecule type" value="Genomic_DNA"/>
</dbReference>
<name>A0ABU5H4P4_9BACT</name>